<accession>A0A2H0N595</accession>
<gene>
    <name evidence="1" type="ORF">COV59_02670</name>
</gene>
<dbReference type="AlphaFoldDB" id="A0A2H0N595"/>
<name>A0A2H0N595_9BACT</name>
<sequence>MNKSVSLVIAVMVCLWLIPKSYVQASGIADGTLITSPKHSSVYLVEGGKRRPFINESIYKTWYSNFKSVKTVSVEDVEAIELGDPMPIKSGTKLLKFPLNPKIYAVTKDSYIQHIPDVYTAQMLFGANWGNEIIEIPEVYYLFYEKGPALPSRMPNQTSGGELSQAVCPGRPGYTKYTRIYDDAWYGDSYGNYELCLPSRIVLELSQGNQITLLSGHVEGEQFDNVFAAQTVDNMHTREQFIEMRRDPFYGNINVQVTPINADWTLVSHQYTRPGGAQSIAIEVIDDIVSTANPDQNMTRVFNLTFDSDHIADHMDTINEARQALLDTFHFLD</sequence>
<dbReference type="Proteomes" id="UP000229600">
    <property type="component" value="Unassembled WGS sequence"/>
</dbReference>
<dbReference type="EMBL" id="PCWN01000007">
    <property type="protein sequence ID" value="PIR04063.1"/>
    <property type="molecule type" value="Genomic_DNA"/>
</dbReference>
<comment type="caution">
    <text evidence="1">The sequence shown here is derived from an EMBL/GenBank/DDBJ whole genome shotgun (WGS) entry which is preliminary data.</text>
</comment>
<evidence type="ECO:0000313" key="2">
    <source>
        <dbReference type="Proteomes" id="UP000229600"/>
    </source>
</evidence>
<reference evidence="1 2" key="1">
    <citation type="submission" date="2017-09" db="EMBL/GenBank/DDBJ databases">
        <title>Depth-based differentiation of microbial function through sediment-hosted aquifers and enrichment of novel symbionts in the deep terrestrial subsurface.</title>
        <authorList>
            <person name="Probst A.J."/>
            <person name="Ladd B."/>
            <person name="Jarett J.K."/>
            <person name="Geller-Mcgrath D.E."/>
            <person name="Sieber C.M."/>
            <person name="Emerson J.B."/>
            <person name="Anantharaman K."/>
            <person name="Thomas B.C."/>
            <person name="Malmstrom R."/>
            <person name="Stieglmeier M."/>
            <person name="Klingl A."/>
            <person name="Woyke T."/>
            <person name="Ryan C.M."/>
            <person name="Banfield J.F."/>
        </authorList>
    </citation>
    <scope>NUCLEOTIDE SEQUENCE [LARGE SCALE GENOMIC DNA]</scope>
    <source>
        <strain evidence="1">CG11_big_fil_rev_8_21_14_0_20_39_34</strain>
    </source>
</reference>
<evidence type="ECO:0000313" key="1">
    <source>
        <dbReference type="EMBL" id="PIR04063.1"/>
    </source>
</evidence>
<proteinExistence type="predicted"/>
<organism evidence="1 2">
    <name type="scientific">Candidatus Magasanikbacteria bacterium CG11_big_fil_rev_8_21_14_0_20_39_34</name>
    <dbReference type="NCBI Taxonomy" id="1974653"/>
    <lineage>
        <taxon>Bacteria</taxon>
        <taxon>Candidatus Magasanikiibacteriota</taxon>
    </lineage>
</organism>
<protein>
    <submittedName>
        <fullName evidence="1">Uncharacterized protein</fullName>
    </submittedName>
</protein>